<evidence type="ECO:0000313" key="2">
    <source>
        <dbReference type="EnsemblMetazoa" id="MESCA010614-PA"/>
    </source>
</evidence>
<dbReference type="Proteomes" id="UP000015102">
    <property type="component" value="Unassembled WGS sequence"/>
</dbReference>
<keyword evidence="1" id="KW-0472">Membrane</keyword>
<reference evidence="2" key="2">
    <citation type="submission" date="2015-06" db="UniProtKB">
        <authorList>
            <consortium name="EnsemblMetazoa"/>
        </authorList>
    </citation>
    <scope>IDENTIFICATION</scope>
</reference>
<dbReference type="EnsemblMetazoa" id="MESCA010614-RA">
    <property type="protein sequence ID" value="MESCA010614-PA"/>
    <property type="gene ID" value="MESCA010614"/>
</dbReference>
<keyword evidence="3" id="KW-1185">Reference proteome</keyword>
<protein>
    <submittedName>
        <fullName evidence="2">Uncharacterized protein</fullName>
    </submittedName>
</protein>
<evidence type="ECO:0000256" key="1">
    <source>
        <dbReference type="SAM" id="Phobius"/>
    </source>
</evidence>
<accession>T1H305</accession>
<feature type="transmembrane region" description="Helical" evidence="1">
    <location>
        <begin position="21"/>
        <end position="47"/>
    </location>
</feature>
<evidence type="ECO:0000313" key="3">
    <source>
        <dbReference type="Proteomes" id="UP000015102"/>
    </source>
</evidence>
<name>T1H305_MEGSC</name>
<dbReference type="AlphaFoldDB" id="T1H305"/>
<organism evidence="2 3">
    <name type="scientific">Megaselia scalaris</name>
    <name type="common">Humpbacked fly</name>
    <name type="synonym">Phora scalaris</name>
    <dbReference type="NCBI Taxonomy" id="36166"/>
    <lineage>
        <taxon>Eukaryota</taxon>
        <taxon>Metazoa</taxon>
        <taxon>Ecdysozoa</taxon>
        <taxon>Arthropoda</taxon>
        <taxon>Hexapoda</taxon>
        <taxon>Insecta</taxon>
        <taxon>Pterygota</taxon>
        <taxon>Neoptera</taxon>
        <taxon>Endopterygota</taxon>
        <taxon>Diptera</taxon>
        <taxon>Brachycera</taxon>
        <taxon>Muscomorpha</taxon>
        <taxon>Platypezoidea</taxon>
        <taxon>Phoridae</taxon>
        <taxon>Megaseliini</taxon>
        <taxon>Megaselia</taxon>
    </lineage>
</organism>
<dbReference type="EMBL" id="CAQQ02161048">
    <property type="status" value="NOT_ANNOTATED_CDS"/>
    <property type="molecule type" value="Genomic_DNA"/>
</dbReference>
<dbReference type="EMBL" id="CAQQ02161049">
    <property type="status" value="NOT_ANNOTATED_CDS"/>
    <property type="molecule type" value="Genomic_DNA"/>
</dbReference>
<sequence length="218" mass="25507">MFTTSTTMFKAVDKSRTIILIFLWIYGYIIFNSFNSILCTFLTTLLYEPIIKTEEDLLKSSLKIIASKFRIVVFRDKLFKKFIETSTYEEFTSAMNLNTSFGSDIGSTCFKKSTCKGILFSPTSSSCKDKNGNLITDKQKVLKRSEQFFIELLIANNGTIFFQIPQQRRRHSTNKNCSGCWYRFQQWISQNSVKNLEQPEEWNKNIICYSQERRQVLL</sequence>
<proteinExistence type="predicted"/>
<keyword evidence="1" id="KW-0812">Transmembrane</keyword>
<reference evidence="3" key="1">
    <citation type="submission" date="2013-02" db="EMBL/GenBank/DDBJ databases">
        <authorList>
            <person name="Hughes D."/>
        </authorList>
    </citation>
    <scope>NUCLEOTIDE SEQUENCE</scope>
    <source>
        <strain>Durham</strain>
        <strain evidence="3">NC isolate 2 -- Noor lab</strain>
    </source>
</reference>
<dbReference type="HOGENOM" id="CLU_1268211_0_0_1"/>
<keyword evidence="1" id="KW-1133">Transmembrane helix</keyword>